<dbReference type="Proteomes" id="UP000681722">
    <property type="component" value="Unassembled WGS sequence"/>
</dbReference>
<dbReference type="AlphaFoldDB" id="A0A814AP95"/>
<keyword evidence="1" id="KW-0472">Membrane</keyword>
<reference evidence="3" key="1">
    <citation type="submission" date="2021-02" db="EMBL/GenBank/DDBJ databases">
        <authorList>
            <person name="Nowell W R."/>
        </authorList>
    </citation>
    <scope>NUCLEOTIDE SEQUENCE</scope>
</reference>
<evidence type="ECO:0000256" key="1">
    <source>
        <dbReference type="SAM" id="Phobius"/>
    </source>
</evidence>
<dbReference type="Proteomes" id="UP000663829">
    <property type="component" value="Unassembled WGS sequence"/>
</dbReference>
<proteinExistence type="predicted"/>
<protein>
    <submittedName>
        <fullName evidence="3">Uncharacterized protein</fullName>
    </submittedName>
</protein>
<dbReference type="EMBL" id="CAJOBA010000591">
    <property type="protein sequence ID" value="CAF3543470.1"/>
    <property type="molecule type" value="Genomic_DNA"/>
</dbReference>
<accession>A0A814AP95</accession>
<dbReference type="Proteomes" id="UP000677228">
    <property type="component" value="Unassembled WGS sequence"/>
</dbReference>
<keyword evidence="6" id="KW-1185">Reference proteome</keyword>
<organism evidence="3 6">
    <name type="scientific">Didymodactylos carnosus</name>
    <dbReference type="NCBI Taxonomy" id="1234261"/>
    <lineage>
        <taxon>Eukaryota</taxon>
        <taxon>Metazoa</taxon>
        <taxon>Spiralia</taxon>
        <taxon>Gnathifera</taxon>
        <taxon>Rotifera</taxon>
        <taxon>Eurotatoria</taxon>
        <taxon>Bdelloidea</taxon>
        <taxon>Philodinida</taxon>
        <taxon>Philodinidae</taxon>
        <taxon>Didymodactylos</taxon>
    </lineage>
</organism>
<evidence type="ECO:0000313" key="5">
    <source>
        <dbReference type="EMBL" id="CAF3697672.1"/>
    </source>
</evidence>
<evidence type="ECO:0000313" key="6">
    <source>
        <dbReference type="Proteomes" id="UP000663829"/>
    </source>
</evidence>
<dbReference type="EMBL" id="CAJNOK010000591">
    <property type="protein sequence ID" value="CAF0763489.1"/>
    <property type="molecule type" value="Genomic_DNA"/>
</dbReference>
<comment type="caution">
    <text evidence="3">The sequence shown here is derived from an EMBL/GenBank/DDBJ whole genome shotgun (WGS) entry which is preliminary data.</text>
</comment>
<dbReference type="EMBL" id="CAJOBC010001769">
    <property type="protein sequence ID" value="CAF3697672.1"/>
    <property type="molecule type" value="Genomic_DNA"/>
</dbReference>
<evidence type="ECO:0000313" key="4">
    <source>
        <dbReference type="EMBL" id="CAF3543470.1"/>
    </source>
</evidence>
<keyword evidence="1" id="KW-0812">Transmembrane</keyword>
<feature type="transmembrane region" description="Helical" evidence="1">
    <location>
        <begin position="20"/>
        <end position="37"/>
    </location>
</feature>
<keyword evidence="1" id="KW-1133">Transmembrane helix</keyword>
<evidence type="ECO:0000313" key="3">
    <source>
        <dbReference type="EMBL" id="CAF0917782.1"/>
    </source>
</evidence>
<gene>
    <name evidence="3" type="ORF">GPM918_LOCUS9487</name>
    <name evidence="2" type="ORF">OVA965_LOCUS2684</name>
    <name evidence="5" type="ORF">SRO942_LOCUS9488</name>
    <name evidence="4" type="ORF">TMI583_LOCUS2683</name>
</gene>
<dbReference type="EMBL" id="CAJNOQ010001769">
    <property type="protein sequence ID" value="CAF0917782.1"/>
    <property type="molecule type" value="Genomic_DNA"/>
</dbReference>
<evidence type="ECO:0000313" key="2">
    <source>
        <dbReference type="EMBL" id="CAF0763489.1"/>
    </source>
</evidence>
<dbReference type="Proteomes" id="UP000682733">
    <property type="component" value="Unassembled WGS sequence"/>
</dbReference>
<name>A0A814AP95_9BILA</name>
<sequence length="78" mass="8855">MIASISTESQSILNSTFGRLLIGATLFAGIYGAWKLLHNNQDAKKNLEHAKKEFTKYTPDSKLHYDMVAQHIPKEHQK</sequence>